<dbReference type="EMBL" id="JAJVKT010000025">
    <property type="protein sequence ID" value="MCE7510506.1"/>
    <property type="molecule type" value="Genomic_DNA"/>
</dbReference>
<feature type="transmembrane region" description="Helical" evidence="1">
    <location>
        <begin position="172"/>
        <end position="188"/>
    </location>
</feature>
<feature type="transmembrane region" description="Helical" evidence="1">
    <location>
        <begin position="74"/>
        <end position="93"/>
    </location>
</feature>
<accession>A0A9Q3W7A1</accession>
<keyword evidence="1" id="KW-1133">Transmembrane helix</keyword>
<keyword evidence="1" id="KW-0812">Transmembrane</keyword>
<feature type="transmembrane region" description="Helical" evidence="1">
    <location>
        <begin position="195"/>
        <end position="216"/>
    </location>
</feature>
<dbReference type="Proteomes" id="UP001107961">
    <property type="component" value="Unassembled WGS sequence"/>
</dbReference>
<name>A0A9Q3W7A1_9GAMM</name>
<feature type="transmembrane region" description="Helical" evidence="1">
    <location>
        <begin position="129"/>
        <end position="145"/>
    </location>
</feature>
<feature type="transmembrane region" description="Helical" evidence="1">
    <location>
        <begin position="361"/>
        <end position="377"/>
    </location>
</feature>
<dbReference type="InterPro" id="IPR018677">
    <property type="entry name" value="DUF2157"/>
</dbReference>
<protein>
    <submittedName>
        <fullName evidence="3">DUF2157 domain-containing protein</fullName>
    </submittedName>
</protein>
<feature type="transmembrane region" description="Helical" evidence="1">
    <location>
        <begin position="105"/>
        <end position="123"/>
    </location>
</feature>
<gene>
    <name evidence="3" type="ORF">LZG35_17850</name>
</gene>
<reference evidence="3" key="1">
    <citation type="submission" date="2022-01" db="EMBL/GenBank/DDBJ databases">
        <authorList>
            <person name="Karlyshev A.V."/>
            <person name="Jaspars M."/>
        </authorList>
    </citation>
    <scope>NUCLEOTIDE SEQUENCE</scope>
    <source>
        <strain evidence="3">AGSA3-2</strain>
    </source>
</reference>
<feature type="transmembrane region" description="Helical" evidence="1">
    <location>
        <begin position="222"/>
        <end position="241"/>
    </location>
</feature>
<feature type="domain" description="DUF2157" evidence="2">
    <location>
        <begin position="12"/>
        <end position="150"/>
    </location>
</feature>
<sequence length="414" mass="46077">MIRKDALRREMQQWLAEGLIEEDQARRILARYGNGLEASGGSLGARVLTACALLFIGLALLLVVSAHWDGLPRGVRFAGLLALTVATNGVGVWRWGRHGEGGGWLFLGAVCYGASIMLVGQMYHLGEHFPNGVLLWMIGTLPVAFFSRRLLVTLLLVALTTLWMVMETPFSPPWAGIVFLGVAGWLAWRRHSNVVMLPVLAALVLWLNLMLSWVFHTDFGPHWRAGHLTFNLALLVLAQVLCQRLERRGDSRWAPLPWLGRLSLLVLLPLTFEDLWKEYLHSHWGWLDPGLWAALPLLLAAIALKPRGILPWLALAGVLLAHGLGRPEQSLYWTVAANLVVLLVAMAWIRQGLLRADQRRFFAGLGTVAVLALLRYVDLIGDYLGAALLFLVMAGILYAGARYWRQRDPEVAHD</sequence>
<feature type="transmembrane region" description="Helical" evidence="1">
    <location>
        <begin position="309"/>
        <end position="325"/>
    </location>
</feature>
<feature type="transmembrane region" description="Helical" evidence="1">
    <location>
        <begin position="331"/>
        <end position="349"/>
    </location>
</feature>
<evidence type="ECO:0000259" key="2">
    <source>
        <dbReference type="Pfam" id="PF09925"/>
    </source>
</evidence>
<proteinExistence type="predicted"/>
<dbReference type="AlphaFoldDB" id="A0A9Q3W7A1"/>
<organism evidence="3 4">
    <name type="scientific">Alloalcanivorax xenomutans</name>
    <dbReference type="NCBI Taxonomy" id="1094342"/>
    <lineage>
        <taxon>Bacteria</taxon>
        <taxon>Pseudomonadati</taxon>
        <taxon>Pseudomonadota</taxon>
        <taxon>Gammaproteobacteria</taxon>
        <taxon>Oceanospirillales</taxon>
        <taxon>Alcanivoracaceae</taxon>
        <taxon>Alloalcanivorax</taxon>
    </lineage>
</organism>
<dbReference type="Pfam" id="PF09925">
    <property type="entry name" value="DUF2157"/>
    <property type="match status" value="1"/>
</dbReference>
<keyword evidence="4" id="KW-1185">Reference proteome</keyword>
<feature type="transmembrane region" description="Helical" evidence="1">
    <location>
        <begin position="47"/>
        <end position="68"/>
    </location>
</feature>
<keyword evidence="1" id="KW-0472">Membrane</keyword>
<dbReference type="KEGG" id="axe:P40_07375"/>
<evidence type="ECO:0000313" key="4">
    <source>
        <dbReference type="Proteomes" id="UP001107961"/>
    </source>
</evidence>
<comment type="caution">
    <text evidence="3">The sequence shown here is derived from an EMBL/GenBank/DDBJ whole genome shotgun (WGS) entry which is preliminary data.</text>
</comment>
<feature type="transmembrane region" description="Helical" evidence="1">
    <location>
        <begin position="150"/>
        <end position="166"/>
    </location>
</feature>
<evidence type="ECO:0000256" key="1">
    <source>
        <dbReference type="SAM" id="Phobius"/>
    </source>
</evidence>
<dbReference type="RefSeq" id="WP_080530707.1">
    <property type="nucleotide sequence ID" value="NZ_CP012331.1"/>
</dbReference>
<feature type="transmembrane region" description="Helical" evidence="1">
    <location>
        <begin position="383"/>
        <end position="401"/>
    </location>
</feature>
<evidence type="ECO:0000313" key="3">
    <source>
        <dbReference type="EMBL" id="MCE7510506.1"/>
    </source>
</evidence>